<gene>
    <name evidence="2" type="ORF">SPARVUS_LOCUS7089619</name>
</gene>
<dbReference type="Proteomes" id="UP001162483">
    <property type="component" value="Unassembled WGS sequence"/>
</dbReference>
<keyword evidence="1" id="KW-0732">Signal</keyword>
<dbReference type="EMBL" id="CATNWA010014315">
    <property type="protein sequence ID" value="CAI9570386.1"/>
    <property type="molecule type" value="Genomic_DNA"/>
</dbReference>
<feature type="chain" id="PRO_5047242343" description="Secreted protein" evidence="1">
    <location>
        <begin position="16"/>
        <end position="72"/>
    </location>
</feature>
<accession>A0ABN9DCS2</accession>
<evidence type="ECO:0000256" key="1">
    <source>
        <dbReference type="SAM" id="SignalP"/>
    </source>
</evidence>
<reference evidence="2" key="1">
    <citation type="submission" date="2023-05" db="EMBL/GenBank/DDBJ databases">
        <authorList>
            <person name="Stuckert A."/>
        </authorList>
    </citation>
    <scope>NUCLEOTIDE SEQUENCE</scope>
</reference>
<comment type="caution">
    <text evidence="2">The sequence shown here is derived from an EMBL/GenBank/DDBJ whole genome shotgun (WGS) entry which is preliminary data.</text>
</comment>
<organism evidence="2 3">
    <name type="scientific">Staurois parvus</name>
    <dbReference type="NCBI Taxonomy" id="386267"/>
    <lineage>
        <taxon>Eukaryota</taxon>
        <taxon>Metazoa</taxon>
        <taxon>Chordata</taxon>
        <taxon>Craniata</taxon>
        <taxon>Vertebrata</taxon>
        <taxon>Euteleostomi</taxon>
        <taxon>Amphibia</taxon>
        <taxon>Batrachia</taxon>
        <taxon>Anura</taxon>
        <taxon>Neobatrachia</taxon>
        <taxon>Ranoidea</taxon>
        <taxon>Ranidae</taxon>
        <taxon>Staurois</taxon>
    </lineage>
</organism>
<feature type="signal peptide" evidence="1">
    <location>
        <begin position="1"/>
        <end position="15"/>
    </location>
</feature>
<evidence type="ECO:0000313" key="3">
    <source>
        <dbReference type="Proteomes" id="UP001162483"/>
    </source>
</evidence>
<evidence type="ECO:0000313" key="2">
    <source>
        <dbReference type="EMBL" id="CAI9570386.1"/>
    </source>
</evidence>
<protein>
    <recommendedName>
        <fullName evidence="4">Secreted protein</fullName>
    </recommendedName>
</protein>
<evidence type="ECO:0008006" key="4">
    <source>
        <dbReference type="Google" id="ProtNLM"/>
    </source>
</evidence>
<sequence length="72" mass="7605">MLCGVAPGSLLHLPCPALLRCLSCSVPGNLLWPMPASVFRVLVPATSGRTGMELAGNLKILKVTFTKITKIT</sequence>
<name>A0ABN9DCS2_9NEOB</name>
<keyword evidence="3" id="KW-1185">Reference proteome</keyword>
<proteinExistence type="predicted"/>